<evidence type="ECO:0000313" key="1">
    <source>
        <dbReference type="Ensembl" id="ENSAZOP00000019807.1"/>
    </source>
</evidence>
<protein>
    <submittedName>
        <fullName evidence="1">Uncharacterized protein</fullName>
    </submittedName>
</protein>
<reference evidence="1" key="2">
    <citation type="submission" date="2025-09" db="UniProtKB">
        <authorList>
            <consortium name="Ensembl"/>
        </authorList>
    </citation>
    <scope>IDENTIFICATION</scope>
</reference>
<organism evidence="1 2">
    <name type="scientific">Anas zonorhyncha</name>
    <name type="common">Eastern spot-billed duck</name>
    <dbReference type="NCBI Taxonomy" id="75864"/>
    <lineage>
        <taxon>Eukaryota</taxon>
        <taxon>Metazoa</taxon>
        <taxon>Chordata</taxon>
        <taxon>Craniata</taxon>
        <taxon>Vertebrata</taxon>
        <taxon>Euteleostomi</taxon>
        <taxon>Archelosauria</taxon>
        <taxon>Archosauria</taxon>
        <taxon>Dinosauria</taxon>
        <taxon>Saurischia</taxon>
        <taxon>Theropoda</taxon>
        <taxon>Coelurosauria</taxon>
        <taxon>Aves</taxon>
        <taxon>Neognathae</taxon>
        <taxon>Galloanserae</taxon>
        <taxon>Anseriformes</taxon>
        <taxon>Anatidae</taxon>
        <taxon>Anatinae</taxon>
        <taxon>Anas</taxon>
    </lineage>
</organism>
<name>A0A8B9VB66_9AVES</name>
<accession>A0A8B9VB66</accession>
<reference evidence="1" key="1">
    <citation type="submission" date="2025-08" db="UniProtKB">
        <authorList>
            <consortium name="Ensembl"/>
        </authorList>
    </citation>
    <scope>IDENTIFICATION</scope>
</reference>
<sequence>ADLGLLCRQTRPPGYGQEPCAQAEDWRSARAIYDFHALDIDGNDVSLERYRFLCLIPVFFSLLVP</sequence>
<keyword evidence="2" id="KW-1185">Reference proteome</keyword>
<dbReference type="Ensembl" id="ENSAZOT00000021279.1">
    <property type="protein sequence ID" value="ENSAZOP00000019807.1"/>
    <property type="gene ID" value="ENSAZOG00000012840.1"/>
</dbReference>
<dbReference type="AlphaFoldDB" id="A0A8B9VB66"/>
<dbReference type="Proteomes" id="UP000694549">
    <property type="component" value="Unplaced"/>
</dbReference>
<evidence type="ECO:0000313" key="2">
    <source>
        <dbReference type="Proteomes" id="UP000694549"/>
    </source>
</evidence>
<proteinExistence type="predicted"/>